<evidence type="ECO:0008006" key="3">
    <source>
        <dbReference type="Google" id="ProtNLM"/>
    </source>
</evidence>
<keyword evidence="2" id="KW-1185">Reference proteome</keyword>
<evidence type="ECO:0000313" key="2">
    <source>
        <dbReference type="Proteomes" id="UP001292094"/>
    </source>
</evidence>
<reference evidence="1" key="1">
    <citation type="submission" date="2023-11" db="EMBL/GenBank/DDBJ databases">
        <title>Genome assemblies of two species of porcelain crab, Petrolisthes cinctipes and Petrolisthes manimaculis (Anomura: Porcellanidae).</title>
        <authorList>
            <person name="Angst P."/>
        </authorList>
    </citation>
    <scope>NUCLEOTIDE SEQUENCE</scope>
    <source>
        <strain evidence="1">PB745_02</strain>
        <tissue evidence="1">Gill</tissue>
    </source>
</reference>
<gene>
    <name evidence="1" type="ORF">Pmani_019889</name>
</gene>
<name>A0AAE1PGT4_9EUCA</name>
<dbReference type="EMBL" id="JAWZYT010001898">
    <property type="protein sequence ID" value="KAK4308415.1"/>
    <property type="molecule type" value="Genomic_DNA"/>
</dbReference>
<organism evidence="1 2">
    <name type="scientific">Petrolisthes manimaculis</name>
    <dbReference type="NCBI Taxonomy" id="1843537"/>
    <lineage>
        <taxon>Eukaryota</taxon>
        <taxon>Metazoa</taxon>
        <taxon>Ecdysozoa</taxon>
        <taxon>Arthropoda</taxon>
        <taxon>Crustacea</taxon>
        <taxon>Multicrustacea</taxon>
        <taxon>Malacostraca</taxon>
        <taxon>Eumalacostraca</taxon>
        <taxon>Eucarida</taxon>
        <taxon>Decapoda</taxon>
        <taxon>Pleocyemata</taxon>
        <taxon>Anomura</taxon>
        <taxon>Galatheoidea</taxon>
        <taxon>Porcellanidae</taxon>
        <taxon>Petrolisthes</taxon>
    </lineage>
</organism>
<comment type="caution">
    <text evidence="1">The sequence shown here is derived from an EMBL/GenBank/DDBJ whole genome shotgun (WGS) entry which is preliminary data.</text>
</comment>
<protein>
    <recommendedName>
        <fullName evidence="3">Reverse transcriptase domain-containing protein</fullName>
    </recommendedName>
</protein>
<accession>A0AAE1PGT4</accession>
<proteinExistence type="predicted"/>
<sequence length="88" mass="9880">MMEGSLYKVQNIMLHLTTNKLISDVQHGFRAKRSSGSITSSHTYMYDIVNAIDIRENVDANYFDSGPGCCWLKPGSSELISIDNAFFK</sequence>
<dbReference type="AlphaFoldDB" id="A0AAE1PGT4"/>
<evidence type="ECO:0000313" key="1">
    <source>
        <dbReference type="EMBL" id="KAK4308415.1"/>
    </source>
</evidence>
<dbReference type="Proteomes" id="UP001292094">
    <property type="component" value="Unassembled WGS sequence"/>
</dbReference>